<accession>A0A0F7PG28</accession>
<dbReference type="KEGG" id="hsf:HLASA_1731"/>
<proteinExistence type="predicted"/>
<dbReference type="GO" id="GO:0004519">
    <property type="term" value="F:endonuclease activity"/>
    <property type="evidence" value="ECO:0007669"/>
    <property type="project" value="UniProtKB-KW"/>
</dbReference>
<sequence>MMVRTKDNQVVRFVRAAFTPWFDVMYFKMIRTVSAPFTPLIGAFKN</sequence>
<protein>
    <submittedName>
        <fullName evidence="1">Restriction endonuclease</fullName>
    </submittedName>
</protein>
<dbReference type="KEGG" id="hsu:HLASF_1745"/>
<dbReference type="AlphaFoldDB" id="A0A0F7PG28"/>
<dbReference type="EMBL" id="CP008874">
    <property type="protein sequence ID" value="AKH98218.1"/>
    <property type="molecule type" value="Genomic_DNA"/>
</dbReference>
<dbReference type="HOGENOM" id="CLU_3178443_0_0_2"/>
<keyword evidence="1" id="KW-0540">Nuclease</keyword>
<keyword evidence="1" id="KW-0378">Hydrolase</keyword>
<reference evidence="2 3" key="3">
    <citation type="journal article" date="2016" name="Stand. Genomic Sci.">
        <title>Complete genome sequence of 'Halanaeroarchaeum sulfurireducens' M27-SA2, a sulfur-reducing and acetate-oxidizing haloarchaeon from the deep-sea hypersaline anoxic lake Medee.</title>
        <authorList>
            <person name="Messina E."/>
            <person name="Sorokin D.Y."/>
            <person name="Kublanov I.V."/>
            <person name="Toshchakov S."/>
            <person name="Lopatina A."/>
            <person name="Arcadi E."/>
            <person name="Smedile F."/>
            <person name="La Spada G."/>
            <person name="La Cono V."/>
            <person name="Yakimov M.M."/>
        </authorList>
    </citation>
    <scope>NUCLEOTIDE SEQUENCE [LARGE SCALE GENOMIC DNA]</scope>
    <source>
        <strain evidence="2 3">M27-SA2</strain>
    </source>
</reference>
<dbReference type="EMBL" id="CP011564">
    <property type="protein sequence ID" value="ALG82612.1"/>
    <property type="molecule type" value="Genomic_DNA"/>
</dbReference>
<organism evidence="1 4">
    <name type="scientific">Halanaeroarchaeum sulfurireducens</name>
    <dbReference type="NCBI Taxonomy" id="1604004"/>
    <lineage>
        <taxon>Archaea</taxon>
        <taxon>Methanobacteriati</taxon>
        <taxon>Methanobacteriota</taxon>
        <taxon>Stenosarchaea group</taxon>
        <taxon>Halobacteria</taxon>
        <taxon>Halobacteriales</taxon>
        <taxon>Halobacteriaceae</taxon>
        <taxon>Halanaeroarchaeum</taxon>
    </lineage>
</organism>
<evidence type="ECO:0000313" key="3">
    <source>
        <dbReference type="Proteomes" id="UP000060390"/>
    </source>
</evidence>
<reference evidence="1 4" key="1">
    <citation type="journal article" date="2015" name="ISME J.">
        <title>Elemental sulfur and acetate can support life of a novel strictly anaerobic haloarchaeon.</title>
        <authorList>
            <person name="Sorokin D.Y."/>
            <person name="Kublanov I.V."/>
            <person name="Gavrilov S.N."/>
            <person name="Rojo D."/>
            <person name="Roman P."/>
            <person name="Golyshin P.N."/>
            <person name="Slepak V.Z."/>
            <person name="Smedile F."/>
            <person name="Ferrer M."/>
            <person name="Messina E."/>
            <person name="La Cono V."/>
            <person name="Yakimov M.M."/>
        </authorList>
    </citation>
    <scope>NUCLEOTIDE SEQUENCE [LARGE SCALE GENOMIC DNA]</scope>
    <source>
        <strain evidence="1 4">HSR2</strain>
    </source>
</reference>
<dbReference type="Proteomes" id="UP000069906">
    <property type="component" value="Chromosome"/>
</dbReference>
<gene>
    <name evidence="2" type="ORF">HLASA_1731</name>
    <name evidence="1" type="ORF">HLASF_1745</name>
</gene>
<evidence type="ECO:0000313" key="4">
    <source>
        <dbReference type="Proteomes" id="UP000069906"/>
    </source>
</evidence>
<keyword evidence="1" id="KW-0255">Endonuclease</keyword>
<reference evidence="3" key="2">
    <citation type="submission" date="2015-05" db="EMBL/GenBank/DDBJ databases">
        <title>Complete genome sequence of Halanaeroarchaeum sulfurireducens type strain M27-SA2, a sulfate-reducer haloarchaeon from marine anoxic lake Medee.</title>
        <authorList>
            <person name="Messina E."/>
            <person name="Kublanov I.V."/>
            <person name="Toshchakov S."/>
            <person name="Arcadi E."/>
            <person name="La Spada G."/>
            <person name="La Cono V."/>
            <person name="Yakimov M.M."/>
        </authorList>
    </citation>
    <scope>NUCLEOTIDE SEQUENCE [LARGE SCALE GENOMIC DNA]</scope>
    <source>
        <strain evidence="3">M27-SA2</strain>
    </source>
</reference>
<evidence type="ECO:0000313" key="2">
    <source>
        <dbReference type="EMBL" id="ALG82612.1"/>
    </source>
</evidence>
<name>A0A0F7PG28_9EURY</name>
<keyword evidence="4" id="KW-1185">Reference proteome</keyword>
<dbReference type="Proteomes" id="UP000060390">
    <property type="component" value="Chromosome"/>
</dbReference>
<evidence type="ECO:0000313" key="1">
    <source>
        <dbReference type="EMBL" id="AKH98218.1"/>
    </source>
</evidence>